<evidence type="ECO:0000313" key="7">
    <source>
        <dbReference type="Proteomes" id="UP000324021"/>
    </source>
</evidence>
<keyword evidence="2" id="KW-0804">Transcription</keyword>
<dbReference type="PANTHER" id="PTHR34236">
    <property type="entry name" value="DIMETHYL SULFOXIDE REDUCTASE TRANSCRIPTIONAL ACTIVATOR"/>
    <property type="match status" value="1"/>
</dbReference>
<dbReference type="Proteomes" id="UP000199320">
    <property type="component" value="Unassembled WGS sequence"/>
</dbReference>
<evidence type="ECO:0000256" key="2">
    <source>
        <dbReference type="ARBA" id="ARBA00023163"/>
    </source>
</evidence>
<sequence length="219" mass="24929">MSFIAEYTLSNPILYETREAVPEITVEVEDEQPALEDDSRLTLWARGEEGELDRFFRKLPDDPTITSFETLAELSGRRLFRITLSSAGERGLTYIDAIELGITFLEIKAMGTTMEYRAQIPSREALSSYRDRCDEADLSFALRRLYQNDAEASAKYGLTARQRDVLYRALEQGYFEVPRETSAEELAEEFEISSQALSALIRRGQKALVRSTIANDRDS</sequence>
<evidence type="ECO:0000313" key="4">
    <source>
        <dbReference type="EMBL" id="SDC86832.1"/>
    </source>
</evidence>
<dbReference type="AlphaFoldDB" id="A0A1G6Q300"/>
<evidence type="ECO:0000313" key="6">
    <source>
        <dbReference type="Proteomes" id="UP000199320"/>
    </source>
</evidence>
<dbReference type="EMBL" id="FOIC01000005">
    <property type="protein sequence ID" value="SET30549.1"/>
    <property type="molecule type" value="Genomic_DNA"/>
</dbReference>
<proteinExistence type="predicted"/>
<protein>
    <recommendedName>
        <fullName evidence="3">HTH bat-type domain-containing protein</fullName>
    </recommendedName>
</protein>
<evidence type="ECO:0000259" key="3">
    <source>
        <dbReference type="Pfam" id="PF04967"/>
    </source>
</evidence>
<reference evidence="5" key="1">
    <citation type="submission" date="2016-10" db="EMBL/GenBank/DDBJ databases">
        <authorList>
            <person name="de Groot N.N."/>
        </authorList>
    </citation>
    <scope>NUCLEOTIDE SEQUENCE [LARGE SCALE GENOMIC DNA]</scope>
    <source>
        <strain evidence="5">CDM_6</strain>
    </source>
</reference>
<keyword evidence="6" id="KW-1185">Reference proteome</keyword>
<feature type="domain" description="HTH bat-type" evidence="3">
    <location>
        <begin position="158"/>
        <end position="209"/>
    </location>
</feature>
<keyword evidence="1" id="KW-0805">Transcription regulation</keyword>
<dbReference type="Proteomes" id="UP000324021">
    <property type="component" value="Unassembled WGS sequence"/>
</dbReference>
<reference evidence="6 7" key="2">
    <citation type="submission" date="2016-10" db="EMBL/GenBank/DDBJ databases">
        <authorList>
            <person name="Varghese N."/>
            <person name="Submissions S."/>
        </authorList>
    </citation>
    <scope>NUCLEOTIDE SEQUENCE [LARGE SCALE GENOMIC DNA]</scope>
    <source>
        <strain evidence="4 7">CDM_1</strain>
        <strain evidence="6">CDM_6</strain>
    </source>
</reference>
<dbReference type="EMBL" id="FMZP01000008">
    <property type="protein sequence ID" value="SDC86832.1"/>
    <property type="molecule type" value="Genomic_DNA"/>
</dbReference>
<evidence type="ECO:0000256" key="1">
    <source>
        <dbReference type="ARBA" id="ARBA00023015"/>
    </source>
</evidence>
<dbReference type="PANTHER" id="PTHR34236:SF1">
    <property type="entry name" value="DIMETHYL SULFOXIDE REDUCTASE TRANSCRIPTIONAL ACTIVATOR"/>
    <property type="match status" value="1"/>
</dbReference>
<dbReference type="InterPro" id="IPR007050">
    <property type="entry name" value="HTH_bacterioopsin"/>
</dbReference>
<gene>
    <name evidence="5" type="ORF">SAMN04488694_105123</name>
    <name evidence="4" type="ORF">SAMN05192552_1008110</name>
</gene>
<dbReference type="OrthoDB" id="202021at2157"/>
<name>A0A1G6Q300_9EURY</name>
<dbReference type="STRING" id="392421.SAMN04488694_105123"/>
<evidence type="ECO:0000313" key="5">
    <source>
        <dbReference type="EMBL" id="SET30549.1"/>
    </source>
</evidence>
<dbReference type="RefSeq" id="WP_092931512.1">
    <property type="nucleotide sequence ID" value="NZ_FMZP01000008.1"/>
</dbReference>
<accession>A0A1G6Q300</accession>
<organism evidence="4 7">
    <name type="scientific">Natrinema hispanicum</name>
    <dbReference type="NCBI Taxonomy" id="392421"/>
    <lineage>
        <taxon>Archaea</taxon>
        <taxon>Methanobacteriati</taxon>
        <taxon>Methanobacteriota</taxon>
        <taxon>Stenosarchaea group</taxon>
        <taxon>Halobacteria</taxon>
        <taxon>Halobacteriales</taxon>
        <taxon>Natrialbaceae</taxon>
        <taxon>Natrinema</taxon>
    </lineage>
</organism>
<dbReference type="Pfam" id="PF04967">
    <property type="entry name" value="HTH_10"/>
    <property type="match status" value="1"/>
</dbReference>